<evidence type="ECO:0000313" key="2">
    <source>
        <dbReference type="WBParaSite" id="nRc.2.0.1.t00240-RA"/>
    </source>
</evidence>
<protein>
    <submittedName>
        <fullName evidence="2">Uncharacterized protein</fullName>
    </submittedName>
</protein>
<accession>A0A915HG16</accession>
<sequence>SRDTNLARKILKTQNFYLTDFDFLIRYDKSNDADQQFLSILCSNCTHEIDYLSNTKFDNGNVAIVKSRYEKEEL</sequence>
<evidence type="ECO:0000313" key="1">
    <source>
        <dbReference type="Proteomes" id="UP000887565"/>
    </source>
</evidence>
<dbReference type="WBParaSite" id="nRc.2.0.1.t00240-RA">
    <property type="protein sequence ID" value="nRc.2.0.1.t00240-RA"/>
    <property type="gene ID" value="nRc.2.0.1.g00240"/>
</dbReference>
<organism evidence="1 2">
    <name type="scientific">Romanomermis culicivorax</name>
    <name type="common">Nematode worm</name>
    <dbReference type="NCBI Taxonomy" id="13658"/>
    <lineage>
        <taxon>Eukaryota</taxon>
        <taxon>Metazoa</taxon>
        <taxon>Ecdysozoa</taxon>
        <taxon>Nematoda</taxon>
        <taxon>Enoplea</taxon>
        <taxon>Dorylaimia</taxon>
        <taxon>Mermithida</taxon>
        <taxon>Mermithoidea</taxon>
        <taxon>Mermithidae</taxon>
        <taxon>Romanomermis</taxon>
    </lineage>
</organism>
<keyword evidence="1" id="KW-1185">Reference proteome</keyword>
<dbReference type="Proteomes" id="UP000887565">
    <property type="component" value="Unplaced"/>
</dbReference>
<name>A0A915HG16_ROMCU</name>
<proteinExistence type="predicted"/>
<reference evidence="2" key="1">
    <citation type="submission" date="2022-11" db="UniProtKB">
        <authorList>
            <consortium name="WormBaseParasite"/>
        </authorList>
    </citation>
    <scope>IDENTIFICATION</scope>
</reference>
<dbReference type="AlphaFoldDB" id="A0A915HG16"/>